<keyword evidence="7 8" id="KW-0472">Membrane</keyword>
<dbReference type="Pfam" id="PF00005">
    <property type="entry name" value="ABC_tran"/>
    <property type="match status" value="1"/>
</dbReference>
<feature type="domain" description="ABC transmembrane type-1" evidence="10">
    <location>
        <begin position="25"/>
        <end position="314"/>
    </location>
</feature>
<evidence type="ECO:0000256" key="5">
    <source>
        <dbReference type="ARBA" id="ARBA00022840"/>
    </source>
</evidence>
<dbReference type="Gene3D" id="3.40.50.300">
    <property type="entry name" value="P-loop containing nucleotide triphosphate hydrolases"/>
    <property type="match status" value="1"/>
</dbReference>
<evidence type="ECO:0000256" key="4">
    <source>
        <dbReference type="ARBA" id="ARBA00022741"/>
    </source>
</evidence>
<keyword evidence="3 8" id="KW-0812">Transmembrane</keyword>
<dbReference type="SMART" id="SM00382">
    <property type="entry name" value="AAA"/>
    <property type="match status" value="1"/>
</dbReference>
<reference evidence="11 12" key="1">
    <citation type="submission" date="2014-01" db="EMBL/GenBank/DDBJ databases">
        <title>Interspecies Systems Biology Uncovers Metabolites Affecting C. elegans Gene Expression and Life History Traits.</title>
        <authorList>
            <person name="Watson E."/>
            <person name="Macneil L.T."/>
            <person name="Ritter A.D."/>
            <person name="Yilmaz L.S."/>
            <person name="Rosebrock A.P."/>
            <person name="Caudy A.A."/>
            <person name="Walhout A.J."/>
        </authorList>
    </citation>
    <scope>NUCLEOTIDE SEQUENCE [LARGE SCALE GENOMIC DNA]</scope>
    <source>
        <strain evidence="11 12">DA1877</strain>
    </source>
</reference>
<evidence type="ECO:0000259" key="9">
    <source>
        <dbReference type="PROSITE" id="PS50893"/>
    </source>
</evidence>
<dbReference type="EMBL" id="JBOK01000029">
    <property type="protein sequence ID" value="EXU78687.1"/>
    <property type="molecule type" value="Genomic_DNA"/>
</dbReference>
<feature type="transmembrane region" description="Helical" evidence="8">
    <location>
        <begin position="172"/>
        <end position="191"/>
    </location>
</feature>
<dbReference type="GO" id="GO:0016887">
    <property type="term" value="F:ATP hydrolysis activity"/>
    <property type="evidence" value="ECO:0007669"/>
    <property type="project" value="InterPro"/>
</dbReference>
<feature type="transmembrane region" description="Helical" evidence="8">
    <location>
        <begin position="284"/>
        <end position="305"/>
    </location>
</feature>
<evidence type="ECO:0000256" key="7">
    <source>
        <dbReference type="ARBA" id="ARBA00023136"/>
    </source>
</evidence>
<dbReference type="GO" id="GO:0034775">
    <property type="term" value="P:glutathione transmembrane transport"/>
    <property type="evidence" value="ECO:0007669"/>
    <property type="project" value="InterPro"/>
</dbReference>
<dbReference type="InterPro" id="IPR017871">
    <property type="entry name" value="ABC_transporter-like_CS"/>
</dbReference>
<dbReference type="InterPro" id="IPR036640">
    <property type="entry name" value="ABC1_TM_sf"/>
</dbReference>
<dbReference type="PROSITE" id="PS00211">
    <property type="entry name" value="ABC_TRANSPORTER_1"/>
    <property type="match status" value="1"/>
</dbReference>
<evidence type="ECO:0000256" key="3">
    <source>
        <dbReference type="ARBA" id="ARBA00022692"/>
    </source>
</evidence>
<keyword evidence="5 11" id="KW-0067">ATP-binding</keyword>
<name>A0A014Q689_9BURK</name>
<feature type="domain" description="ABC transporter" evidence="9">
    <location>
        <begin position="346"/>
        <end position="567"/>
    </location>
</feature>
<evidence type="ECO:0000313" key="12">
    <source>
        <dbReference type="Proteomes" id="UP000020766"/>
    </source>
</evidence>
<keyword evidence="4" id="KW-0547">Nucleotide-binding</keyword>
<feature type="transmembrane region" description="Helical" evidence="8">
    <location>
        <begin position="47"/>
        <end position="68"/>
    </location>
</feature>
<dbReference type="NCBIfam" id="TIGR02868">
    <property type="entry name" value="CydC"/>
    <property type="match status" value="1"/>
</dbReference>
<dbReference type="InterPro" id="IPR003593">
    <property type="entry name" value="AAA+_ATPase"/>
</dbReference>
<dbReference type="InterPro" id="IPR039421">
    <property type="entry name" value="Type_1_exporter"/>
</dbReference>
<dbReference type="PANTHER" id="PTHR24221:SF590">
    <property type="entry name" value="COMPONENT LINKED WITH THE ASSEMBLY OF CYTOCHROME' TRANSPORT TRANSMEMBRANE ATP-BINDING PROTEIN ABC TRANSPORTER CYDD-RELATED"/>
    <property type="match status" value="1"/>
</dbReference>
<dbReference type="InterPro" id="IPR003439">
    <property type="entry name" value="ABC_transporter-like_ATP-bd"/>
</dbReference>
<dbReference type="Proteomes" id="UP000020766">
    <property type="component" value="Unassembled WGS sequence"/>
</dbReference>
<dbReference type="SUPFAM" id="SSF90123">
    <property type="entry name" value="ABC transporter transmembrane region"/>
    <property type="match status" value="1"/>
</dbReference>
<dbReference type="PATRIC" id="fig|1457173.3.peg.3423"/>
<dbReference type="PROSITE" id="PS50893">
    <property type="entry name" value="ABC_TRANSPORTER_2"/>
    <property type="match status" value="1"/>
</dbReference>
<dbReference type="GO" id="GO:0005886">
    <property type="term" value="C:plasma membrane"/>
    <property type="evidence" value="ECO:0007669"/>
    <property type="project" value="UniProtKB-SubCell"/>
</dbReference>
<evidence type="ECO:0000256" key="2">
    <source>
        <dbReference type="ARBA" id="ARBA00022475"/>
    </source>
</evidence>
<keyword evidence="6 8" id="KW-1133">Transmembrane helix</keyword>
<evidence type="ECO:0000256" key="6">
    <source>
        <dbReference type="ARBA" id="ARBA00022989"/>
    </source>
</evidence>
<dbReference type="Gene3D" id="1.20.1560.10">
    <property type="entry name" value="ABC transporter type 1, transmembrane domain"/>
    <property type="match status" value="1"/>
</dbReference>
<dbReference type="PROSITE" id="PS50929">
    <property type="entry name" value="ABC_TM1F"/>
    <property type="match status" value="1"/>
</dbReference>
<evidence type="ECO:0000256" key="1">
    <source>
        <dbReference type="ARBA" id="ARBA00004651"/>
    </source>
</evidence>
<feature type="transmembrane region" description="Helical" evidence="8">
    <location>
        <begin position="141"/>
        <end position="166"/>
    </location>
</feature>
<accession>A0A014Q689</accession>
<dbReference type="GO" id="GO:0140359">
    <property type="term" value="F:ABC-type transporter activity"/>
    <property type="evidence" value="ECO:0007669"/>
    <property type="project" value="InterPro"/>
</dbReference>
<keyword evidence="2" id="KW-1003">Cell membrane</keyword>
<evidence type="ECO:0000256" key="8">
    <source>
        <dbReference type="SAM" id="Phobius"/>
    </source>
</evidence>
<dbReference type="SUPFAM" id="SSF52540">
    <property type="entry name" value="P-loop containing nucleoside triphosphate hydrolases"/>
    <property type="match status" value="1"/>
</dbReference>
<keyword evidence="12" id="KW-1185">Reference proteome</keyword>
<dbReference type="RefSeq" id="WP_051519683.1">
    <property type="nucleotide sequence ID" value="NZ_JBOK01000029.1"/>
</dbReference>
<comment type="caution">
    <text evidence="11">The sequence shown here is derived from an EMBL/GenBank/DDBJ whole genome shotgun (WGS) entry which is preliminary data.</text>
</comment>
<gene>
    <name evidence="11" type="ORF">AX13_10115</name>
</gene>
<dbReference type="GO" id="GO:0005524">
    <property type="term" value="F:ATP binding"/>
    <property type="evidence" value="ECO:0007669"/>
    <property type="project" value="UniProtKB-KW"/>
</dbReference>
<dbReference type="InterPro" id="IPR027417">
    <property type="entry name" value="P-loop_NTPase"/>
</dbReference>
<comment type="subcellular location">
    <subcellularLocation>
        <location evidence="1">Cell membrane</location>
        <topology evidence="1">Multi-pass membrane protein</topology>
    </subcellularLocation>
</comment>
<evidence type="ECO:0000313" key="11">
    <source>
        <dbReference type="EMBL" id="EXU78687.1"/>
    </source>
</evidence>
<proteinExistence type="predicted"/>
<dbReference type="AlphaFoldDB" id="A0A014Q689"/>
<dbReference type="InterPro" id="IPR014223">
    <property type="entry name" value="ABC_CydC/D"/>
</dbReference>
<organism evidence="11 12">
    <name type="scientific">Comamonas aquatica DA1877</name>
    <dbReference type="NCBI Taxonomy" id="1457173"/>
    <lineage>
        <taxon>Bacteria</taxon>
        <taxon>Pseudomonadati</taxon>
        <taxon>Pseudomonadota</taxon>
        <taxon>Betaproteobacteria</taxon>
        <taxon>Burkholderiales</taxon>
        <taxon>Comamonadaceae</taxon>
        <taxon>Comamonas</taxon>
    </lineage>
</organism>
<evidence type="ECO:0000259" key="10">
    <source>
        <dbReference type="PROSITE" id="PS50929"/>
    </source>
</evidence>
<dbReference type="GO" id="GO:0045454">
    <property type="term" value="P:cell redox homeostasis"/>
    <property type="evidence" value="ECO:0007669"/>
    <property type="project" value="InterPro"/>
</dbReference>
<feature type="transmembrane region" description="Helical" evidence="8">
    <location>
        <begin position="256"/>
        <end position="278"/>
    </location>
</feature>
<protein>
    <submittedName>
        <fullName evidence="11">ABC transporter ATP-binding protein</fullName>
    </submittedName>
</protein>
<dbReference type="PANTHER" id="PTHR24221">
    <property type="entry name" value="ATP-BINDING CASSETTE SUB-FAMILY B"/>
    <property type="match status" value="1"/>
</dbReference>
<sequence length="579" mass="60963">MKASRSSTRAMLVALAAMAPRHLWLGGMALASLTVLMGMALLGLSGWFIAATALAGLVPATALVFDVFMPSAGIRLLALGRTGARYGERLVTHDATLAVLAALRERLFRSWAPAGAAWQLRLRPARWLQRLTSDVDALDSLYLRLAVPLVSACAAALLAAVVLGAMHAGLGLLLGLWLLLAGMAIAAVLALRARRPALRRVAALERLRTQAVDLVAGQTELLMAGRLPAQCARLAATERSVAQADRQLNRLEARASMAFGMASTLTLVGVLLAVGWLVEQGVLGAPGAALALLVALAAMEPFAALRRGAVEAGRTWLSVQRLAPQVVQAPAAIEIKVTEPPPGCAVRLQQAAAQHRGSPHRALAAVDLQIPAGTQVALIGASGAGKSTLLSLIAGELLAVHGQVLAQPCTWLTQRTELFQDSLRDNLRLAQPGASDVQLWQALEGAGLAADVRALAEGLDTRLGEGGLGLSGGQARRLALARLLLHPAACWLLDEPTEGLDAATARDVLQRLRQQMHGHTVIVATHWRREAETADRLLWVEGGRLLADARRGTTDFDKLLGRLREDAAVVAAPATAKGF</sequence>
<dbReference type="InterPro" id="IPR011527">
    <property type="entry name" value="ABC1_TM_dom"/>
</dbReference>